<keyword evidence="5 8" id="KW-0812">Transmembrane</keyword>
<evidence type="ECO:0000256" key="8">
    <source>
        <dbReference type="SAM" id="Phobius"/>
    </source>
</evidence>
<feature type="transmembrane region" description="Helical" evidence="8">
    <location>
        <begin position="257"/>
        <end position="278"/>
    </location>
</feature>
<evidence type="ECO:0000256" key="1">
    <source>
        <dbReference type="ARBA" id="ARBA00004651"/>
    </source>
</evidence>
<dbReference type="Pfam" id="PF01061">
    <property type="entry name" value="ABC2_membrane"/>
    <property type="match status" value="1"/>
</dbReference>
<evidence type="ECO:0000256" key="2">
    <source>
        <dbReference type="ARBA" id="ARBA00007783"/>
    </source>
</evidence>
<keyword evidence="6 8" id="KW-1133">Transmembrane helix</keyword>
<comment type="subcellular location">
    <subcellularLocation>
        <location evidence="1">Cell membrane</location>
        <topology evidence="1">Multi-pass membrane protein</topology>
    </subcellularLocation>
</comment>
<feature type="transmembrane region" description="Helical" evidence="8">
    <location>
        <begin position="144"/>
        <end position="165"/>
    </location>
</feature>
<feature type="transmembrane region" description="Helical" evidence="8">
    <location>
        <begin position="171"/>
        <end position="193"/>
    </location>
</feature>
<dbReference type="InterPro" id="IPR013525">
    <property type="entry name" value="ABC2_TM"/>
</dbReference>
<dbReference type="GO" id="GO:0140359">
    <property type="term" value="F:ABC-type transporter activity"/>
    <property type="evidence" value="ECO:0007669"/>
    <property type="project" value="InterPro"/>
</dbReference>
<reference evidence="11" key="1">
    <citation type="submission" date="2017-08" db="EMBL/GenBank/DDBJ databases">
        <title>A dynamic microbial community with high functional redundancy inhabits the cold, oxic subseafloor aquifer.</title>
        <authorList>
            <person name="Tully B.J."/>
            <person name="Wheat C.G."/>
            <person name="Glazer B.T."/>
            <person name="Huber J.A."/>
        </authorList>
    </citation>
    <scope>NUCLEOTIDE SEQUENCE [LARGE SCALE GENOMIC DNA]</scope>
</reference>
<dbReference type="AlphaFoldDB" id="A0A2A4X6K8"/>
<dbReference type="EMBL" id="NVUK01000014">
    <property type="protein sequence ID" value="PCI77667.1"/>
    <property type="molecule type" value="Genomic_DNA"/>
</dbReference>
<feature type="transmembrane region" description="Helical" evidence="8">
    <location>
        <begin position="68"/>
        <end position="89"/>
    </location>
</feature>
<dbReference type="GO" id="GO:0005886">
    <property type="term" value="C:plasma membrane"/>
    <property type="evidence" value="ECO:0007669"/>
    <property type="project" value="UniProtKB-SubCell"/>
</dbReference>
<dbReference type="PANTHER" id="PTHR30413">
    <property type="entry name" value="INNER MEMBRANE TRANSPORT PERMEASE"/>
    <property type="match status" value="1"/>
</dbReference>
<organism evidence="10 11">
    <name type="scientific">Aerophobetes bacterium</name>
    <dbReference type="NCBI Taxonomy" id="2030807"/>
    <lineage>
        <taxon>Bacteria</taxon>
        <taxon>Candidatus Aerophobota</taxon>
    </lineage>
</organism>
<feature type="transmembrane region" description="Helical" evidence="8">
    <location>
        <begin position="101"/>
        <end position="123"/>
    </location>
</feature>
<sequence>MSFFLKKNLISNTLCNMENILDTLKEKKPFVFSESFTDLKEGLLSFRVFGRFAWQDIKLRYKRSTLGPFWITLSTMIMIYCMGVIYANLLNIDLTTFFPYLASGMVIWQFFLTLTLEGLDCFVEGGPMIKQVSLPFSFYVYRVVYRNLLVLAHQVVGLIPIFFYFNVSVNAPLFLIGTFLFMLILVFSTLLLALLGSRYRDVKPIISSFLGVVFFVTPIIWMPGMLSGRKLLLIKYNPIHHMINLVRNPLLGQEIPLSSWVCCLLILMVLVTFSLYLFGKYRRRIAFWV</sequence>
<evidence type="ECO:0000256" key="7">
    <source>
        <dbReference type="ARBA" id="ARBA00023136"/>
    </source>
</evidence>
<evidence type="ECO:0000256" key="5">
    <source>
        <dbReference type="ARBA" id="ARBA00022692"/>
    </source>
</evidence>
<keyword evidence="3" id="KW-0813">Transport</keyword>
<accession>A0A2A4X6K8</accession>
<keyword evidence="4" id="KW-1003">Cell membrane</keyword>
<gene>
    <name evidence="10" type="ORF">COB21_02820</name>
</gene>
<proteinExistence type="inferred from homology"/>
<evidence type="ECO:0000259" key="9">
    <source>
        <dbReference type="Pfam" id="PF01061"/>
    </source>
</evidence>
<dbReference type="GO" id="GO:0015920">
    <property type="term" value="P:lipopolysaccharide transport"/>
    <property type="evidence" value="ECO:0007669"/>
    <property type="project" value="TreeGrafter"/>
</dbReference>
<name>A0A2A4X6K8_UNCAE</name>
<dbReference type="Proteomes" id="UP000218775">
    <property type="component" value="Unassembled WGS sequence"/>
</dbReference>
<feature type="domain" description="ABC-2 type transporter transmembrane" evidence="9">
    <location>
        <begin position="52"/>
        <end position="248"/>
    </location>
</feature>
<evidence type="ECO:0000256" key="4">
    <source>
        <dbReference type="ARBA" id="ARBA00022475"/>
    </source>
</evidence>
<comment type="caution">
    <text evidence="10">The sequence shown here is derived from an EMBL/GenBank/DDBJ whole genome shotgun (WGS) entry which is preliminary data.</text>
</comment>
<feature type="transmembrane region" description="Helical" evidence="8">
    <location>
        <begin position="205"/>
        <end position="226"/>
    </location>
</feature>
<evidence type="ECO:0000256" key="3">
    <source>
        <dbReference type="ARBA" id="ARBA00022448"/>
    </source>
</evidence>
<dbReference type="PANTHER" id="PTHR30413:SF10">
    <property type="entry name" value="CAPSULE POLYSACCHARIDE EXPORT INNER-MEMBRANE PROTEIN CTRC"/>
    <property type="match status" value="1"/>
</dbReference>
<protein>
    <recommendedName>
        <fullName evidence="9">ABC-2 type transporter transmembrane domain-containing protein</fullName>
    </recommendedName>
</protein>
<comment type="similarity">
    <text evidence="2">Belongs to the ABC-2 integral membrane protein family.</text>
</comment>
<evidence type="ECO:0000313" key="10">
    <source>
        <dbReference type="EMBL" id="PCI77667.1"/>
    </source>
</evidence>
<keyword evidence="7 8" id="KW-0472">Membrane</keyword>
<evidence type="ECO:0000313" key="11">
    <source>
        <dbReference type="Proteomes" id="UP000218775"/>
    </source>
</evidence>
<evidence type="ECO:0000256" key="6">
    <source>
        <dbReference type="ARBA" id="ARBA00022989"/>
    </source>
</evidence>